<dbReference type="InterPro" id="IPR023750">
    <property type="entry name" value="RbsD-like_sf"/>
</dbReference>
<dbReference type="PANTHER" id="PTHR37831">
    <property type="entry name" value="D-RIBOSE PYRANASE"/>
    <property type="match status" value="1"/>
</dbReference>
<dbReference type="Proteomes" id="UP000239047">
    <property type="component" value="Unassembled WGS sequence"/>
</dbReference>
<evidence type="ECO:0000256" key="6">
    <source>
        <dbReference type="HAMAP-Rule" id="MF_01661"/>
    </source>
</evidence>
<organism evidence="7 8">
    <name type="scientific">Jeotgalibacillus proteolyticus</name>
    <dbReference type="NCBI Taxonomy" id="2082395"/>
    <lineage>
        <taxon>Bacteria</taxon>
        <taxon>Bacillati</taxon>
        <taxon>Bacillota</taxon>
        <taxon>Bacilli</taxon>
        <taxon>Bacillales</taxon>
        <taxon>Caryophanaceae</taxon>
        <taxon>Jeotgalibacillus</taxon>
    </lineage>
</organism>
<evidence type="ECO:0000256" key="1">
    <source>
        <dbReference type="ARBA" id="ARBA00000223"/>
    </source>
</evidence>
<comment type="catalytic activity">
    <reaction evidence="1 6">
        <text>beta-D-ribopyranose = beta-D-ribofuranose</text>
        <dbReference type="Rhea" id="RHEA:25432"/>
        <dbReference type="ChEBI" id="CHEBI:27476"/>
        <dbReference type="ChEBI" id="CHEBI:47002"/>
        <dbReference type="EC" id="5.4.99.62"/>
    </reaction>
</comment>
<keyword evidence="8" id="KW-1185">Reference proteome</keyword>
<feature type="active site" description="Proton donor" evidence="6">
    <location>
        <position position="20"/>
    </location>
</feature>
<evidence type="ECO:0000256" key="3">
    <source>
        <dbReference type="ARBA" id="ARBA00022490"/>
    </source>
</evidence>
<dbReference type="EC" id="5.4.99.62" evidence="2 6"/>
<dbReference type="InterPro" id="IPR007721">
    <property type="entry name" value="RbsD_FucU"/>
</dbReference>
<keyword evidence="3 6" id="KW-0963">Cytoplasm</keyword>
<comment type="subunit">
    <text evidence="6">Homodecamer.</text>
</comment>
<dbReference type="OrthoDB" id="9805009at2"/>
<dbReference type="GO" id="GO:0016872">
    <property type="term" value="F:intramolecular lyase activity"/>
    <property type="evidence" value="ECO:0007669"/>
    <property type="project" value="UniProtKB-UniRule"/>
</dbReference>
<reference evidence="7 8" key="1">
    <citation type="submission" date="2018-02" db="EMBL/GenBank/DDBJ databases">
        <title>Jeotgalibacillus proteolyticum sp. nov. a protease producing bacterium isolated from ocean sediments of Laizhou Bay.</title>
        <authorList>
            <person name="Li Y."/>
        </authorList>
    </citation>
    <scope>NUCLEOTIDE SEQUENCE [LARGE SCALE GENOMIC DNA]</scope>
    <source>
        <strain evidence="7 8">22-7</strain>
    </source>
</reference>
<dbReference type="NCBIfam" id="NF008761">
    <property type="entry name" value="PRK11797.1"/>
    <property type="match status" value="1"/>
</dbReference>
<protein>
    <recommendedName>
        <fullName evidence="2 6">D-ribose pyranase</fullName>
        <ecNumber evidence="2 6">5.4.99.62</ecNumber>
    </recommendedName>
</protein>
<dbReference type="EMBL" id="PREZ01000006">
    <property type="protein sequence ID" value="PPA69352.1"/>
    <property type="molecule type" value="Genomic_DNA"/>
</dbReference>
<comment type="caution">
    <text evidence="7">The sequence shown here is derived from an EMBL/GenBank/DDBJ whole genome shotgun (WGS) entry which is preliminary data.</text>
</comment>
<comment type="pathway">
    <text evidence="6">Carbohydrate metabolism; D-ribose degradation; D-ribose 5-phosphate from beta-D-ribopyranose: step 1/2.</text>
</comment>
<dbReference type="Pfam" id="PF05025">
    <property type="entry name" value="RbsD_FucU"/>
    <property type="match status" value="1"/>
</dbReference>
<dbReference type="GO" id="GO:0048029">
    <property type="term" value="F:monosaccharide binding"/>
    <property type="evidence" value="ECO:0007669"/>
    <property type="project" value="InterPro"/>
</dbReference>
<dbReference type="Gene3D" id="3.40.1650.10">
    <property type="entry name" value="RbsD-like domain"/>
    <property type="match status" value="1"/>
</dbReference>
<dbReference type="PANTHER" id="PTHR37831:SF1">
    <property type="entry name" value="D-RIBOSE PYRANASE"/>
    <property type="match status" value="1"/>
</dbReference>
<dbReference type="UniPathway" id="UPA00916">
    <property type="reaction ID" value="UER00888"/>
</dbReference>
<keyword evidence="4 6" id="KW-0413">Isomerase</keyword>
<comment type="function">
    <text evidence="6">Catalyzes the interconversion of beta-pyran and beta-furan forms of D-ribose.</text>
</comment>
<feature type="binding site" evidence="6">
    <location>
        <position position="96"/>
    </location>
    <ligand>
        <name>substrate</name>
    </ligand>
</feature>
<dbReference type="GO" id="GO:0019303">
    <property type="term" value="P:D-ribose catabolic process"/>
    <property type="evidence" value="ECO:0007669"/>
    <property type="project" value="UniProtKB-UniRule"/>
</dbReference>
<name>A0A2S5G8M0_9BACL</name>
<dbReference type="GO" id="GO:0005829">
    <property type="term" value="C:cytosol"/>
    <property type="evidence" value="ECO:0007669"/>
    <property type="project" value="TreeGrafter"/>
</dbReference>
<evidence type="ECO:0000256" key="5">
    <source>
        <dbReference type="ARBA" id="ARBA00023277"/>
    </source>
</evidence>
<feature type="binding site" evidence="6">
    <location>
        <begin position="118"/>
        <end position="120"/>
    </location>
    <ligand>
        <name>substrate</name>
    </ligand>
</feature>
<evidence type="ECO:0000256" key="2">
    <source>
        <dbReference type="ARBA" id="ARBA00012862"/>
    </source>
</evidence>
<dbReference type="InterPro" id="IPR023064">
    <property type="entry name" value="D-ribose_pyranase"/>
</dbReference>
<dbReference type="HAMAP" id="MF_01661">
    <property type="entry name" value="D_rib_pyranase"/>
    <property type="match status" value="1"/>
</dbReference>
<gene>
    <name evidence="6" type="primary">rbsD</name>
    <name evidence="7" type="ORF">C4B60_16290</name>
</gene>
<evidence type="ECO:0000313" key="7">
    <source>
        <dbReference type="EMBL" id="PPA69352.1"/>
    </source>
</evidence>
<accession>A0A2S5G8M0</accession>
<comment type="subcellular location">
    <subcellularLocation>
        <location evidence="6">Cytoplasm</location>
    </subcellularLocation>
</comment>
<dbReference type="AlphaFoldDB" id="A0A2S5G8M0"/>
<proteinExistence type="inferred from homology"/>
<evidence type="ECO:0000313" key="8">
    <source>
        <dbReference type="Proteomes" id="UP000239047"/>
    </source>
</evidence>
<sequence>MKKNGPLNSELTKVLADLGHTDSIVIADCGLPIPDHVKKIDLALTLGTPSFEEVLAVLRNEMEIEKATVASEMKEYNRELAQRIDQEFNQLVSVDHETFKVRTQQAKAIIRTGEATPYANIILHAGVIF</sequence>
<dbReference type="GO" id="GO:0062193">
    <property type="term" value="F:D-ribose pyranase activity"/>
    <property type="evidence" value="ECO:0007669"/>
    <property type="project" value="UniProtKB-EC"/>
</dbReference>
<feature type="binding site" evidence="6">
    <location>
        <position position="28"/>
    </location>
    <ligand>
        <name>substrate</name>
    </ligand>
</feature>
<keyword evidence="5 6" id="KW-0119">Carbohydrate metabolism</keyword>
<dbReference type="SUPFAM" id="SSF102546">
    <property type="entry name" value="RbsD-like"/>
    <property type="match status" value="1"/>
</dbReference>
<evidence type="ECO:0000256" key="4">
    <source>
        <dbReference type="ARBA" id="ARBA00023235"/>
    </source>
</evidence>
<dbReference type="RefSeq" id="WP_104059090.1">
    <property type="nucleotide sequence ID" value="NZ_PREZ01000006.1"/>
</dbReference>
<comment type="similarity">
    <text evidence="6">Belongs to the RbsD / FucU family. RbsD subfamily.</text>
</comment>